<name>A0A0J9Y055_BRUMA</name>
<reference evidence="3" key="2">
    <citation type="submission" date="2012-12" db="EMBL/GenBank/DDBJ databases">
        <authorList>
            <person name="Gao Y.W."/>
            <person name="Fan S.T."/>
            <person name="Sun H.T."/>
            <person name="Wang Z."/>
            <person name="Gao X.L."/>
            <person name="Li Y.G."/>
            <person name="Wang T.C."/>
            <person name="Zhang K."/>
            <person name="Xu W.W."/>
            <person name="Yu Z.J."/>
            <person name="Xia X.Z."/>
        </authorList>
    </citation>
    <scope>NUCLEOTIDE SEQUENCE</scope>
    <source>
        <strain evidence="3">FR3</strain>
    </source>
</reference>
<protein>
    <submittedName>
        <fullName evidence="3">Bm10677</fullName>
    </submittedName>
</protein>
<sequence length="149" mass="17209">MLEINQCGLSSSSEMGGASNSSSCVQTTLKMLYFMLFCCCTWSTAMVLPTEPLFSKHTATFNVTNPMYLQNIKPKKVLGVLEEAFREVLADVQNETYSITDEEEDRRRRRRRRMLQANRDMLTLMEKRKKRLKANLIKAKNNHFSSKTV</sequence>
<reference evidence="3" key="1">
    <citation type="journal article" date="2007" name="Science">
        <title>Draft genome of the filarial nematode parasite Brugia malayi.</title>
        <authorList>
            <person name="Ghedin E."/>
            <person name="Wang S."/>
            <person name="Spiro D."/>
            <person name="Caler E."/>
            <person name="Zhao Q."/>
            <person name="Crabtree J."/>
            <person name="Allen J.E."/>
            <person name="Delcher A.L."/>
            <person name="Guiliano D.B."/>
            <person name="Miranda-Saavedra D."/>
            <person name="Angiuoli S.V."/>
            <person name="Creasy T."/>
            <person name="Amedeo P."/>
            <person name="Haas B."/>
            <person name="El-Sayed N.M."/>
            <person name="Wortman J.R."/>
            <person name="Feldblyum T."/>
            <person name="Tallon L."/>
            <person name="Schatz M."/>
            <person name="Shumway M."/>
            <person name="Koo H."/>
            <person name="Salzberg S.L."/>
            <person name="Schobel S."/>
            <person name="Pertea M."/>
            <person name="Pop M."/>
            <person name="White O."/>
            <person name="Barton G.J."/>
            <person name="Carlow C.K."/>
            <person name="Crawford M.J."/>
            <person name="Daub J."/>
            <person name="Dimmic M.W."/>
            <person name="Estes C.F."/>
            <person name="Foster J.M."/>
            <person name="Ganatra M."/>
            <person name="Gregory W.F."/>
            <person name="Johnson N.M."/>
            <person name="Jin J."/>
            <person name="Komuniecki R."/>
            <person name="Korf I."/>
            <person name="Kumar S."/>
            <person name="Laney S."/>
            <person name="Li B.W."/>
            <person name="Li W."/>
            <person name="Lindblom T.H."/>
            <person name="Lustigman S."/>
            <person name="Ma D."/>
            <person name="Maina C.V."/>
            <person name="Martin D.M."/>
            <person name="McCarter J.P."/>
            <person name="McReynolds L."/>
            <person name="Mitreva M."/>
            <person name="Nutman T.B."/>
            <person name="Parkinson J."/>
            <person name="Peregrin-Alvarez J.M."/>
            <person name="Poole C."/>
            <person name="Ren Q."/>
            <person name="Saunders L."/>
            <person name="Sluder A.E."/>
            <person name="Smith K."/>
            <person name="Stanke M."/>
            <person name="Unnasch T.R."/>
            <person name="Ware J."/>
            <person name="Wei A.D."/>
            <person name="Weil G."/>
            <person name="Williams D.J."/>
            <person name="Zhang Y."/>
            <person name="Williams S.A."/>
            <person name="Fraser-Liggett C."/>
            <person name="Slatko B."/>
            <person name="Blaxter M.L."/>
            <person name="Scott A.L."/>
        </authorList>
    </citation>
    <scope>NUCLEOTIDE SEQUENCE</scope>
    <source>
        <strain evidence="3">FR3</strain>
    </source>
</reference>
<dbReference type="OMA" id="CTWSTAM"/>
<evidence type="ECO:0000256" key="1">
    <source>
        <dbReference type="SAM" id="Coils"/>
    </source>
</evidence>
<feature type="region of interest" description="Disordered" evidence="2">
    <location>
        <begin position="1"/>
        <end position="20"/>
    </location>
</feature>
<gene>
    <name evidence="3 4" type="ORF">Bm10677</name>
    <name evidence="3" type="ORF">BM_Bm10677</name>
</gene>
<evidence type="ECO:0000313" key="4">
    <source>
        <dbReference type="WormBase" id="Bm10677"/>
    </source>
</evidence>
<dbReference type="EMBL" id="LN857006">
    <property type="protein sequence ID" value="CDP99040.1"/>
    <property type="molecule type" value="Genomic_DNA"/>
</dbReference>
<proteinExistence type="predicted"/>
<dbReference type="WormBase" id="Bm10677">
    <property type="protein sequence ID" value="BM44645"/>
    <property type="gene ID" value="WBGene00230938"/>
</dbReference>
<dbReference type="AlphaFoldDB" id="A0A0J9Y055"/>
<organism evidence="3">
    <name type="scientific">Brugia malayi</name>
    <name type="common">Filarial nematode worm</name>
    <dbReference type="NCBI Taxonomy" id="6279"/>
    <lineage>
        <taxon>Eukaryota</taxon>
        <taxon>Metazoa</taxon>
        <taxon>Ecdysozoa</taxon>
        <taxon>Nematoda</taxon>
        <taxon>Chromadorea</taxon>
        <taxon>Rhabditida</taxon>
        <taxon>Spirurina</taxon>
        <taxon>Spiruromorpha</taxon>
        <taxon>Filarioidea</taxon>
        <taxon>Onchocercidae</taxon>
        <taxon>Brugia</taxon>
    </lineage>
</organism>
<feature type="coiled-coil region" evidence="1">
    <location>
        <begin position="115"/>
        <end position="142"/>
    </location>
</feature>
<keyword evidence="1" id="KW-0175">Coiled coil</keyword>
<feature type="compositionally biased region" description="Low complexity" evidence="2">
    <location>
        <begin position="8"/>
        <end position="20"/>
    </location>
</feature>
<evidence type="ECO:0000256" key="2">
    <source>
        <dbReference type="SAM" id="MobiDB-lite"/>
    </source>
</evidence>
<evidence type="ECO:0000313" key="3">
    <source>
        <dbReference type="EMBL" id="CDP99040.1"/>
    </source>
</evidence>
<accession>A0A0J9Y055</accession>